<dbReference type="RefSeq" id="WP_072659520.1">
    <property type="nucleotide sequence ID" value="NZ_BDFD01000008.1"/>
</dbReference>
<sequence length="209" mass="23417">MRLLFAIIAILSFTCLAQAETRYIVDQAKLPMRSGEGTGFKIIKMLPSGMAVEVLEQSQTGYSRVRARDGKEGWILSRYLMKTPAARDRLQAFEKELSQLSHLKQKNAAADKENRRLQAENENLKKEIQHIRKTAANAVEVAEQNLALKEEAAAAKQALFDLEQQTVDIRSGAQQRWFLMGGGAIVAGVILGLLLPYMGARRKRRWGGY</sequence>
<evidence type="ECO:0000256" key="8">
    <source>
        <dbReference type="SAM" id="SignalP"/>
    </source>
</evidence>
<dbReference type="Gene3D" id="2.30.30.40">
    <property type="entry name" value="SH3 Domains"/>
    <property type="match status" value="1"/>
</dbReference>
<evidence type="ECO:0000256" key="5">
    <source>
        <dbReference type="ARBA" id="ARBA00023136"/>
    </source>
</evidence>
<feature type="coiled-coil region" evidence="6">
    <location>
        <begin position="100"/>
        <end position="165"/>
    </location>
</feature>
<dbReference type="GO" id="GO:0016020">
    <property type="term" value="C:membrane"/>
    <property type="evidence" value="ECO:0007669"/>
    <property type="project" value="UniProtKB-SubCell"/>
</dbReference>
<proteinExistence type="predicted"/>
<evidence type="ECO:0000256" key="6">
    <source>
        <dbReference type="SAM" id="Coils"/>
    </source>
</evidence>
<keyword evidence="3 8" id="KW-0732">Signal</keyword>
<dbReference type="Pfam" id="PF08239">
    <property type="entry name" value="SH3_3"/>
    <property type="match status" value="1"/>
</dbReference>
<feature type="transmembrane region" description="Helical" evidence="7">
    <location>
        <begin position="177"/>
        <end position="197"/>
    </location>
</feature>
<feature type="domain" description="SH3b" evidence="9">
    <location>
        <begin position="19"/>
        <end position="84"/>
    </location>
</feature>
<feature type="chain" id="PRO_5013290238" evidence="8">
    <location>
        <begin position="20"/>
        <end position="209"/>
    </location>
</feature>
<evidence type="ECO:0000313" key="11">
    <source>
        <dbReference type="Proteomes" id="UP000231632"/>
    </source>
</evidence>
<dbReference type="PIRSF" id="PIRSF006158">
    <property type="entry name" value="UCP006158_SH3"/>
    <property type="match status" value="1"/>
</dbReference>
<keyword evidence="4 7" id="KW-1133">Transmembrane helix</keyword>
<evidence type="ECO:0000313" key="10">
    <source>
        <dbReference type="EMBL" id="GAV20195.1"/>
    </source>
</evidence>
<dbReference type="STRING" id="1921010.MMIC_P1159"/>
<comment type="caution">
    <text evidence="10">The sequence shown here is derived from an EMBL/GenBank/DDBJ whole genome shotgun (WGS) entry which is preliminary data.</text>
</comment>
<protein>
    <submittedName>
        <fullName evidence="10">SH3 domain-containing protein</fullName>
    </submittedName>
</protein>
<keyword evidence="6" id="KW-0175">Coiled coil</keyword>
<evidence type="ECO:0000256" key="3">
    <source>
        <dbReference type="ARBA" id="ARBA00022729"/>
    </source>
</evidence>
<dbReference type="OrthoDB" id="9790951at2"/>
<comment type="subcellular location">
    <subcellularLocation>
        <location evidence="1">Membrane</location>
        <topology evidence="1">Single-pass membrane protein</topology>
    </subcellularLocation>
</comment>
<gene>
    <name evidence="10" type="ORF">MMIC_P1159</name>
</gene>
<dbReference type="EMBL" id="BDFD01000008">
    <property type="protein sequence ID" value="GAV20195.1"/>
    <property type="molecule type" value="Genomic_DNA"/>
</dbReference>
<organism evidence="10 11">
    <name type="scientific">Mariprofundus micogutta</name>
    <dbReference type="NCBI Taxonomy" id="1921010"/>
    <lineage>
        <taxon>Bacteria</taxon>
        <taxon>Pseudomonadati</taxon>
        <taxon>Pseudomonadota</taxon>
        <taxon>Candidatius Mariprofundia</taxon>
        <taxon>Mariprofundales</taxon>
        <taxon>Mariprofundaceae</taxon>
        <taxon>Mariprofundus</taxon>
    </lineage>
</organism>
<keyword evidence="5 7" id="KW-0472">Membrane</keyword>
<reference evidence="10 11" key="1">
    <citation type="journal article" date="2017" name="Arch. Microbiol.">
        <title>Mariprofundus micogutta sp. nov., a novel iron-oxidizing zetaproteobacterium isolated from a deep-sea hydrothermal field at the Bayonnaise knoll of the Izu-Ogasawara arc, and a description of Mariprofundales ord. nov. and Zetaproteobacteria classis nov.</title>
        <authorList>
            <person name="Makita H."/>
            <person name="Tanaka E."/>
            <person name="Mitsunobu S."/>
            <person name="Miyazaki M."/>
            <person name="Nunoura T."/>
            <person name="Uematsu K."/>
            <person name="Takaki Y."/>
            <person name="Nishi S."/>
            <person name="Shimamura S."/>
            <person name="Takai K."/>
        </authorList>
    </citation>
    <scope>NUCLEOTIDE SEQUENCE [LARGE SCALE GENOMIC DNA]</scope>
    <source>
        <strain evidence="10 11">ET2</strain>
    </source>
</reference>
<dbReference type="AlphaFoldDB" id="A0A1L8CMR5"/>
<dbReference type="Proteomes" id="UP000231632">
    <property type="component" value="Unassembled WGS sequence"/>
</dbReference>
<evidence type="ECO:0000256" key="2">
    <source>
        <dbReference type="ARBA" id="ARBA00022692"/>
    </source>
</evidence>
<name>A0A1L8CMR5_9PROT</name>
<dbReference type="NCBIfam" id="TIGR04211">
    <property type="entry name" value="SH3_and_anchor"/>
    <property type="match status" value="1"/>
</dbReference>
<feature type="signal peptide" evidence="8">
    <location>
        <begin position="1"/>
        <end position="19"/>
    </location>
</feature>
<evidence type="ECO:0000256" key="1">
    <source>
        <dbReference type="ARBA" id="ARBA00004167"/>
    </source>
</evidence>
<accession>A0A1L8CMR5</accession>
<keyword evidence="2 7" id="KW-0812">Transmembrane</keyword>
<evidence type="ECO:0000259" key="9">
    <source>
        <dbReference type="PROSITE" id="PS51781"/>
    </source>
</evidence>
<dbReference type="InterPro" id="IPR016476">
    <property type="entry name" value="SH3_dom_pro"/>
</dbReference>
<dbReference type="SMART" id="SM00287">
    <property type="entry name" value="SH3b"/>
    <property type="match status" value="1"/>
</dbReference>
<evidence type="ECO:0000256" key="7">
    <source>
        <dbReference type="SAM" id="Phobius"/>
    </source>
</evidence>
<keyword evidence="11" id="KW-1185">Reference proteome</keyword>
<dbReference type="InterPro" id="IPR003646">
    <property type="entry name" value="SH3-like_bac-type"/>
</dbReference>
<dbReference type="PROSITE" id="PS51781">
    <property type="entry name" value="SH3B"/>
    <property type="match status" value="1"/>
</dbReference>
<evidence type="ECO:0000256" key="4">
    <source>
        <dbReference type="ARBA" id="ARBA00022989"/>
    </source>
</evidence>